<dbReference type="InterPro" id="IPR036188">
    <property type="entry name" value="FAD/NAD-bd_sf"/>
</dbReference>
<feature type="domain" description="Cilia- and flagella-associated protein 61 N-terminal" evidence="2">
    <location>
        <begin position="15"/>
        <end position="269"/>
    </location>
</feature>
<dbReference type="InterPro" id="IPR023753">
    <property type="entry name" value="FAD/NAD-binding_dom"/>
</dbReference>
<sequence length="1241" mass="142444">MSSVTSLKGGKEVFTVRRTESFDIPGISKLIKFTTEKTFGRINVIYLLEKSNLAVTLSNEHNEVIAHATLLDYPNWNVADQAKWEFWLYNNYENCQTCTPLNTLFLHLYVAKDYNSVIYIQEIVRASFNAVLELHFIFLVTPKKVILGTALKDIFKPVLNFPTSPFRNAYSLFVCQADNYCPHLYIRKAKVEDHDDLMPIFMHHNDILRATYGEYFLAELIEAQDEDNHSVICEVKGTAVGFMSVCSEVNAQMLHNCFDLRLFHGLCKPHPDDILKPEKNSIPNKEIIRQASSESALPEHSEINDMRDTDIGTDTKMEELIPQGLEIVSPLSRKSSTRSTVSEKEVTTEISSAEQLEDDVITGMDFKSSKINITEEDDVFHPIYKGTLSAFCIQLYCIDEKYETRALDFLDFVFNLFPDKDYCIISVPQLVPEFVLLQHFVRVIPYNTCTLPHELYIFHRAGLLKSLTVRAAKSSDSLAIEVLIQTLNLHESILDDLKTYNEARRDSDGTPVQAFVAEVLTQIVGVAIIRNEEDIEYIRSHYNIEDFIYFSHHQREEHGHLHHFAINPIFQHYGKHFLKEILRLAYKSCLYYPIYPPYMQDEFQNPCAHSLTSALHYMVPVRPRRQIVYPLEKLGINAPSKQVSKDQANYALNHINRKLTLEPKVTINARIVVVGASEVGISFLETLLFCPHLKFNNITLISTHGLPGNRLSPSNSDRRFLANSYCFNDKDYALMSLRSWVNVVVGKMTCIDRTDKHVVVSENTKVPYDHLILCTGQQYQIPCCTGADITKLLTNREIADCSNQTYTGKVPENLFTLSDDEDCLKALNWLKQNFVHKEGNAIVFGNSLDVYTTVEMLLSLRINGSRIFLVQPPLTSNITCFNNYTVERFVQEELSKAGVTLHYNSKLAQWNDGNNPDPIQSASFTTDTKPFKLQCSVFFNFHHKEVDYDAFKAINDACLIYNGRLVIDTTFHTNDVTIRAAGPLTKYSSQYYANEWTHSNFNSKDIGFQLAAAVLPLFDPTLEPMSEPPKDLDKLLPMYKAAKIQGGILPGGYHYLHIAKPAIPTPLDAQMSRPDYGQEFVTEDQRNWNYFRLHINQYNMVETITCLSKQTLPVTNYICLYRQHERLLNNLCGRFDEGLIKDLYSYFREPWSLAIYHDRFIDFKQEVRQILASSQLPDQPSVEALARQVVDRELILTEHPKTYLKTYFEEKGYRSPVEHSVLNYLNYNSYHLPMFARPGIV</sequence>
<evidence type="ECO:0000313" key="6">
    <source>
        <dbReference type="RefSeq" id="XP_033795155.1"/>
    </source>
</evidence>
<keyword evidence="5 6" id="KW-0969">Cilium</keyword>
<keyword evidence="5 6" id="KW-0966">Cell projection</keyword>
<feature type="domain" description="CFAP61 dimerisation" evidence="3">
    <location>
        <begin position="1037"/>
        <end position="1155"/>
    </location>
</feature>
<dbReference type="RefSeq" id="XP_033795154.1">
    <property type="nucleotide sequence ID" value="XM_033939263.1"/>
</dbReference>
<reference evidence="5 6" key="1">
    <citation type="submission" date="2025-04" db="UniProtKB">
        <authorList>
            <consortium name="RefSeq"/>
        </authorList>
    </citation>
    <scope>IDENTIFICATION</scope>
</reference>
<dbReference type="PANTHER" id="PTHR21178:SF8">
    <property type="entry name" value="CILIA- AND FLAGELLA-ASSOCIATED PROTEIN 61"/>
    <property type="match status" value="1"/>
</dbReference>
<dbReference type="KEGG" id="gsh:117357967"/>
<dbReference type="PANTHER" id="PTHR21178">
    <property type="entry name" value="CILIA- AND FLAGELLA-ASSOCIATED PROTEIN 61"/>
    <property type="match status" value="1"/>
</dbReference>
<feature type="domain" description="FAD/NAD(P)-binding" evidence="1">
    <location>
        <begin position="670"/>
        <end position="985"/>
    </location>
</feature>
<dbReference type="RefSeq" id="XP_033795155.1">
    <property type="nucleotide sequence ID" value="XM_033939264.1"/>
</dbReference>
<name>A0A6P8QH41_GEOSA</name>
<dbReference type="OrthoDB" id="382863at2759"/>
<gene>
    <name evidence="5 6" type="primary">CFAP61</name>
</gene>
<evidence type="ECO:0000259" key="1">
    <source>
        <dbReference type="Pfam" id="PF07992"/>
    </source>
</evidence>
<evidence type="ECO:0000259" key="2">
    <source>
        <dbReference type="Pfam" id="PF16092"/>
    </source>
</evidence>
<dbReference type="Pfam" id="PF16092">
    <property type="entry name" value="CFAP61_N"/>
    <property type="match status" value="1"/>
</dbReference>
<dbReference type="Gene3D" id="3.50.50.60">
    <property type="entry name" value="FAD/NAD(P)-binding domain"/>
    <property type="match status" value="2"/>
</dbReference>
<dbReference type="Pfam" id="PF23150">
    <property type="entry name" value="CFAP61_dimer"/>
    <property type="match status" value="1"/>
</dbReference>
<dbReference type="CTD" id="26074"/>
<dbReference type="InterPro" id="IPR038884">
    <property type="entry name" value="CFAP61"/>
</dbReference>
<dbReference type="InterPro" id="IPR056299">
    <property type="entry name" value="CFAP61_dimer"/>
</dbReference>
<dbReference type="InterPro" id="IPR032151">
    <property type="entry name" value="CFAP61_N"/>
</dbReference>
<dbReference type="Gene3D" id="3.40.630.30">
    <property type="match status" value="1"/>
</dbReference>
<keyword evidence="4" id="KW-1185">Reference proteome</keyword>
<keyword evidence="5 6" id="KW-0282">Flagellum</keyword>
<dbReference type="GO" id="GO:0016491">
    <property type="term" value="F:oxidoreductase activity"/>
    <property type="evidence" value="ECO:0007669"/>
    <property type="project" value="InterPro"/>
</dbReference>
<evidence type="ECO:0000259" key="3">
    <source>
        <dbReference type="Pfam" id="PF23150"/>
    </source>
</evidence>
<dbReference type="SUPFAM" id="SSF51905">
    <property type="entry name" value="FAD/NAD(P)-binding domain"/>
    <property type="match status" value="1"/>
</dbReference>
<dbReference type="GeneID" id="117357967"/>
<proteinExistence type="predicted"/>
<organism evidence="4 6">
    <name type="scientific">Geotrypetes seraphini</name>
    <name type="common">Gaboon caecilian</name>
    <name type="synonym">Caecilia seraphini</name>
    <dbReference type="NCBI Taxonomy" id="260995"/>
    <lineage>
        <taxon>Eukaryota</taxon>
        <taxon>Metazoa</taxon>
        <taxon>Chordata</taxon>
        <taxon>Craniata</taxon>
        <taxon>Vertebrata</taxon>
        <taxon>Euteleostomi</taxon>
        <taxon>Amphibia</taxon>
        <taxon>Gymnophiona</taxon>
        <taxon>Geotrypetes</taxon>
    </lineage>
</organism>
<evidence type="ECO:0000313" key="4">
    <source>
        <dbReference type="Proteomes" id="UP000515159"/>
    </source>
</evidence>
<dbReference type="Pfam" id="PF07992">
    <property type="entry name" value="Pyr_redox_2"/>
    <property type="match status" value="1"/>
</dbReference>
<dbReference type="AlphaFoldDB" id="A0A6P8QH41"/>
<protein>
    <submittedName>
        <fullName evidence="5 6">Cilia- and flagella-associated protein 61 isoform X1</fullName>
    </submittedName>
</protein>
<dbReference type="Proteomes" id="UP000515159">
    <property type="component" value="Chromosome 3"/>
</dbReference>
<accession>A0A6P8QH41</accession>
<evidence type="ECO:0000313" key="5">
    <source>
        <dbReference type="RefSeq" id="XP_033795154.1"/>
    </source>
</evidence>